<accession>A0A5C5Y6X8</accession>
<dbReference type="SUPFAM" id="SSF51445">
    <property type="entry name" value="(Trans)glycosidases"/>
    <property type="match status" value="1"/>
</dbReference>
<dbReference type="RefSeq" id="WP_146438706.1">
    <property type="nucleotide sequence ID" value="NZ_SJPL01000001.1"/>
</dbReference>
<keyword evidence="1" id="KW-0732">Signal</keyword>
<protein>
    <recommendedName>
        <fullName evidence="4">Agarase</fullName>
    </recommendedName>
</protein>
<proteinExistence type="predicted"/>
<gene>
    <name evidence="2" type="ORF">Pan14r_14360</name>
</gene>
<dbReference type="Proteomes" id="UP000317238">
    <property type="component" value="Unassembled WGS sequence"/>
</dbReference>
<dbReference type="OrthoDB" id="239443at2"/>
<dbReference type="PROSITE" id="PS51318">
    <property type="entry name" value="TAT"/>
    <property type="match status" value="1"/>
</dbReference>
<dbReference type="InterPro" id="IPR006311">
    <property type="entry name" value="TAT_signal"/>
</dbReference>
<feature type="signal peptide" evidence="1">
    <location>
        <begin position="1"/>
        <end position="24"/>
    </location>
</feature>
<organism evidence="2 3">
    <name type="scientific">Crateriforma conspicua</name>
    <dbReference type="NCBI Taxonomy" id="2527996"/>
    <lineage>
        <taxon>Bacteria</taxon>
        <taxon>Pseudomonadati</taxon>
        <taxon>Planctomycetota</taxon>
        <taxon>Planctomycetia</taxon>
        <taxon>Planctomycetales</taxon>
        <taxon>Planctomycetaceae</taxon>
        <taxon>Crateriforma</taxon>
    </lineage>
</organism>
<sequence precursor="true">MKTKATTRRKFLQTSGVLATGAMAARRGFATNAGQLDRFGGWTGKKFEATGYFRVEKADRWWFVTPEGNAFLSFGINHLHSDLWQQDFSREAWQQKLGVDDLNDYSKFAPALRRWFLGTCQQWGFNTAGVHTSLDIVNKPAPKIAYMKPIRFVDIPHWRADVPDDNFLDVFSKSFALRCDRLAKDAAAPDDPYLLGYSMTDCPLFTEEDCRERPDVIGGARRGARVGWPRRLRNLGGDSAGKRAYVETMREIYGGEIGSFNQTYGTIFDSFDALENATDWRLTTDLSNANEARDNLVFLKTVVAKYYETARNAIRTYDPNHLFCGDKLNANTDSMDVVFPVTSQYTDFVMYQMYGRYEVQRPGLDRWTKVADKPFVNGDSAFTMITPTMPRPYGPVADNLQQRAEWTAEFFLNAFARPNFVGWHYCGLIDATQNIPRKQARQHSGVLNEFGEPYPDLLRTVKRCSESMYEIANG</sequence>
<evidence type="ECO:0000313" key="3">
    <source>
        <dbReference type="Proteomes" id="UP000317238"/>
    </source>
</evidence>
<dbReference type="InterPro" id="IPR017853">
    <property type="entry name" value="GH"/>
</dbReference>
<dbReference type="EMBL" id="SJPL01000001">
    <property type="protein sequence ID" value="TWT69152.1"/>
    <property type="molecule type" value="Genomic_DNA"/>
</dbReference>
<dbReference type="Gene3D" id="3.20.20.80">
    <property type="entry name" value="Glycosidases"/>
    <property type="match status" value="1"/>
</dbReference>
<name>A0A5C5Y6X8_9PLAN</name>
<evidence type="ECO:0000313" key="2">
    <source>
        <dbReference type="EMBL" id="TWT69152.1"/>
    </source>
</evidence>
<comment type="caution">
    <text evidence="2">The sequence shown here is derived from an EMBL/GenBank/DDBJ whole genome shotgun (WGS) entry which is preliminary data.</text>
</comment>
<evidence type="ECO:0000256" key="1">
    <source>
        <dbReference type="SAM" id="SignalP"/>
    </source>
</evidence>
<dbReference type="AlphaFoldDB" id="A0A5C5Y6X8"/>
<evidence type="ECO:0008006" key="4">
    <source>
        <dbReference type="Google" id="ProtNLM"/>
    </source>
</evidence>
<feature type="chain" id="PRO_5023014064" description="Agarase" evidence="1">
    <location>
        <begin position="25"/>
        <end position="474"/>
    </location>
</feature>
<keyword evidence="3" id="KW-1185">Reference proteome</keyword>
<reference evidence="2 3" key="1">
    <citation type="submission" date="2019-02" db="EMBL/GenBank/DDBJ databases">
        <title>Deep-cultivation of Planctomycetes and their phenomic and genomic characterization uncovers novel biology.</title>
        <authorList>
            <person name="Wiegand S."/>
            <person name="Jogler M."/>
            <person name="Boedeker C."/>
            <person name="Pinto D."/>
            <person name="Vollmers J."/>
            <person name="Rivas-Marin E."/>
            <person name="Kohn T."/>
            <person name="Peeters S.H."/>
            <person name="Heuer A."/>
            <person name="Rast P."/>
            <person name="Oberbeckmann S."/>
            <person name="Bunk B."/>
            <person name="Jeske O."/>
            <person name="Meyerdierks A."/>
            <person name="Storesund J.E."/>
            <person name="Kallscheuer N."/>
            <person name="Luecker S."/>
            <person name="Lage O.M."/>
            <person name="Pohl T."/>
            <person name="Merkel B.J."/>
            <person name="Hornburger P."/>
            <person name="Mueller R.-W."/>
            <person name="Bruemmer F."/>
            <person name="Labrenz M."/>
            <person name="Spormann A.M."/>
            <person name="Op Den Camp H."/>
            <person name="Overmann J."/>
            <person name="Amann R."/>
            <person name="Jetten M.S.M."/>
            <person name="Mascher T."/>
            <person name="Medema M.H."/>
            <person name="Devos D.P."/>
            <person name="Kaster A.-K."/>
            <person name="Ovreas L."/>
            <person name="Rohde M."/>
            <person name="Galperin M.Y."/>
            <person name="Jogler C."/>
        </authorList>
    </citation>
    <scope>NUCLEOTIDE SEQUENCE [LARGE SCALE GENOMIC DNA]</scope>
    <source>
        <strain evidence="2 3">Pan14r</strain>
    </source>
</reference>